<feature type="domain" description="SPOR" evidence="2">
    <location>
        <begin position="346"/>
        <end position="419"/>
    </location>
</feature>
<organism evidence="3 4">
    <name type="scientific">Pseudogemmobacter faecipullorum</name>
    <dbReference type="NCBI Taxonomy" id="2755041"/>
    <lineage>
        <taxon>Bacteria</taxon>
        <taxon>Pseudomonadati</taxon>
        <taxon>Pseudomonadota</taxon>
        <taxon>Alphaproteobacteria</taxon>
        <taxon>Rhodobacterales</taxon>
        <taxon>Paracoccaceae</taxon>
        <taxon>Pseudogemmobacter</taxon>
    </lineage>
</organism>
<evidence type="ECO:0000259" key="2">
    <source>
        <dbReference type="PROSITE" id="PS51724"/>
    </source>
</evidence>
<reference evidence="3 4" key="1">
    <citation type="submission" date="2020-07" db="EMBL/GenBank/DDBJ databases">
        <title>Pseudogemmobacter sp. nov., isolated from poultry manure in Taiwan.</title>
        <authorList>
            <person name="Lin S.-Y."/>
            <person name="Tang Y.-S."/>
            <person name="Young C.-C."/>
        </authorList>
    </citation>
    <scope>NUCLEOTIDE SEQUENCE [LARGE SCALE GENOMIC DNA]</scope>
    <source>
        <strain evidence="3 4">CC-YST710</strain>
    </source>
</reference>
<accession>A0ABS8CGJ7</accession>
<keyword evidence="1" id="KW-0732">Signal</keyword>
<gene>
    <name evidence="3" type="ORF">H0485_00570</name>
</gene>
<evidence type="ECO:0000313" key="4">
    <source>
        <dbReference type="Proteomes" id="UP001198571"/>
    </source>
</evidence>
<feature type="chain" id="PRO_5045876661" evidence="1">
    <location>
        <begin position="23"/>
        <end position="419"/>
    </location>
</feature>
<proteinExistence type="predicted"/>
<dbReference type="Gene3D" id="3.30.70.1070">
    <property type="entry name" value="Sporulation related repeat"/>
    <property type="match status" value="1"/>
</dbReference>
<dbReference type="InterPro" id="IPR036680">
    <property type="entry name" value="SPOR-like_sf"/>
</dbReference>
<protein>
    <submittedName>
        <fullName evidence="3">SPOR domain-containing protein</fullName>
    </submittedName>
</protein>
<sequence length="419" mass="42677">MSGKVLSATVLAAVLAVSPARADLRGPAELPPASYKGQQYVDSRGCVFLRAGYGGRETWVPRVSRDRKQLCGYPASGKAVETAEAAAPAPVPAAPPPVPPAVKAPAAAVAAAAPAVKPAAPAKVAKAPPATPLVTASASAPLQADGMRLACPASAPVPQRIEMQGGGSSLLCTRGDGSLEGVSFPQLAGGSLAGRPIGYDALTLASGRAASSFSAPKTATAPHARAAGDFIPEPPPGYKLAWSDDRLNPNRARGTAQGVIDQDEIWTRHTPAELREDQNTPRPPLKVVVRRSDGSVEERSGVILSTRADGKKLVRLLPAENVRKSTRGDAGAALAAHPPAKAAAVAATGARHFIQVGSFGVPANAAGTEGRLRGAGLPVARNVQRGLQVVFAGPFASADEARMALAQVRALGFGDAILR</sequence>
<comment type="caution">
    <text evidence="3">The sequence shown here is derived from an EMBL/GenBank/DDBJ whole genome shotgun (WGS) entry which is preliminary data.</text>
</comment>
<evidence type="ECO:0000313" key="3">
    <source>
        <dbReference type="EMBL" id="MCB5408499.1"/>
    </source>
</evidence>
<dbReference type="Pfam" id="PF05036">
    <property type="entry name" value="SPOR"/>
    <property type="match status" value="1"/>
</dbReference>
<dbReference type="PROSITE" id="PS51724">
    <property type="entry name" value="SPOR"/>
    <property type="match status" value="1"/>
</dbReference>
<dbReference type="EMBL" id="JACDXX010000001">
    <property type="protein sequence ID" value="MCB5408499.1"/>
    <property type="molecule type" value="Genomic_DNA"/>
</dbReference>
<dbReference type="InterPro" id="IPR007730">
    <property type="entry name" value="SPOR-like_dom"/>
</dbReference>
<evidence type="ECO:0000256" key="1">
    <source>
        <dbReference type="SAM" id="SignalP"/>
    </source>
</evidence>
<feature type="signal peptide" evidence="1">
    <location>
        <begin position="1"/>
        <end position="22"/>
    </location>
</feature>
<name>A0ABS8CGJ7_9RHOB</name>
<keyword evidence="4" id="KW-1185">Reference proteome</keyword>
<dbReference type="RefSeq" id="WP_226933372.1">
    <property type="nucleotide sequence ID" value="NZ_JACDXX010000001.1"/>
</dbReference>
<dbReference type="Proteomes" id="UP001198571">
    <property type="component" value="Unassembled WGS sequence"/>
</dbReference>
<dbReference type="SUPFAM" id="SSF110997">
    <property type="entry name" value="Sporulation related repeat"/>
    <property type="match status" value="1"/>
</dbReference>